<protein>
    <recommendedName>
        <fullName evidence="3">Thioredoxin family protein</fullName>
    </recommendedName>
</protein>
<proteinExistence type="predicted"/>
<reference evidence="2" key="1">
    <citation type="submission" date="2016-10" db="EMBL/GenBank/DDBJ databases">
        <authorList>
            <person name="Varghese N."/>
            <person name="Submissions S."/>
        </authorList>
    </citation>
    <scope>NUCLEOTIDE SEQUENCE [LARGE SCALE GENOMIC DNA]</scope>
    <source>
        <strain evidence="2">DSM 45722</strain>
    </source>
</reference>
<dbReference type="RefSeq" id="WP_092807955.1">
    <property type="nucleotide sequence ID" value="NZ_FMUH01000009.1"/>
</dbReference>
<organism evidence="1 2">
    <name type="scientific">Klenkia marina</name>
    <dbReference type="NCBI Taxonomy" id="1960309"/>
    <lineage>
        <taxon>Bacteria</taxon>
        <taxon>Bacillati</taxon>
        <taxon>Actinomycetota</taxon>
        <taxon>Actinomycetes</taxon>
        <taxon>Geodermatophilales</taxon>
        <taxon>Geodermatophilaceae</taxon>
        <taxon>Klenkia</taxon>
    </lineage>
</organism>
<dbReference type="STRING" id="1960309.SAMN03159343_4073"/>
<dbReference type="EMBL" id="FMUH01000009">
    <property type="protein sequence ID" value="SCX60317.1"/>
    <property type="molecule type" value="Genomic_DNA"/>
</dbReference>
<name>A0A1G4Z3Q9_9ACTN</name>
<dbReference type="Proteomes" id="UP000198981">
    <property type="component" value="Unassembled WGS sequence"/>
</dbReference>
<evidence type="ECO:0008006" key="3">
    <source>
        <dbReference type="Google" id="ProtNLM"/>
    </source>
</evidence>
<accession>A0A1G4Z3Q9</accession>
<sequence length="99" mass="10559">MDITLQYFDGCPNWQVADRRLLKALELAGLGATAVDRRLVSTPEEAEAVGFRGSPTMLIAGVDPFADPDAPVGLSCRVYRTDTGPAGSPTVEQLLAVLR</sequence>
<dbReference type="AlphaFoldDB" id="A0A1G4Z3Q9"/>
<keyword evidence="2" id="KW-1185">Reference proteome</keyword>
<evidence type="ECO:0000313" key="1">
    <source>
        <dbReference type="EMBL" id="SCX60317.1"/>
    </source>
</evidence>
<evidence type="ECO:0000313" key="2">
    <source>
        <dbReference type="Proteomes" id="UP000198981"/>
    </source>
</evidence>
<gene>
    <name evidence="1" type="ORF">SAMN03159343_4073</name>
</gene>
<dbReference type="OrthoDB" id="7185309at2"/>